<accession>A0A0A9ZAK3</accession>
<feature type="region of interest" description="Disordered" evidence="1">
    <location>
        <begin position="1"/>
        <end position="23"/>
    </location>
</feature>
<name>A0A0A9ZAK3_LYGHE</name>
<organism evidence="2">
    <name type="scientific">Lygus hesperus</name>
    <name type="common">Western plant bug</name>
    <dbReference type="NCBI Taxonomy" id="30085"/>
    <lineage>
        <taxon>Eukaryota</taxon>
        <taxon>Metazoa</taxon>
        <taxon>Ecdysozoa</taxon>
        <taxon>Arthropoda</taxon>
        <taxon>Hexapoda</taxon>
        <taxon>Insecta</taxon>
        <taxon>Pterygota</taxon>
        <taxon>Neoptera</taxon>
        <taxon>Paraneoptera</taxon>
        <taxon>Hemiptera</taxon>
        <taxon>Heteroptera</taxon>
        <taxon>Panheteroptera</taxon>
        <taxon>Cimicomorpha</taxon>
        <taxon>Miridae</taxon>
        <taxon>Mirini</taxon>
        <taxon>Lygus</taxon>
    </lineage>
</organism>
<feature type="compositionally biased region" description="Low complexity" evidence="1">
    <location>
        <begin position="10"/>
        <end position="23"/>
    </location>
</feature>
<dbReference type="EMBL" id="GDHC01019363">
    <property type="protein sequence ID" value="JAP99265.1"/>
    <property type="molecule type" value="Transcribed_RNA"/>
</dbReference>
<gene>
    <name evidence="2" type="primary">EPL1</name>
    <name evidence="2" type="ORF">CM83_26806</name>
    <name evidence="3" type="ORF">g.1341</name>
</gene>
<evidence type="ECO:0000313" key="2">
    <source>
        <dbReference type="EMBL" id="JAG40383.1"/>
    </source>
</evidence>
<protein>
    <submittedName>
        <fullName evidence="2">Enhancer of polycomb-like protein 1</fullName>
    </submittedName>
</protein>
<dbReference type="EMBL" id="GBHO01003221">
    <property type="protein sequence ID" value="JAG40383.1"/>
    <property type="molecule type" value="Transcribed_RNA"/>
</dbReference>
<sequence length="114" mass="12089">MNLHPVTGTSGVSNSNNSSGSHNSSIINSLPLQALMHNIPFVGLLTASVQQSVSELPGLSSLSSTMLSPTPLHNFNNNNNVTASSSGTNHFILIGCRERNHADRVHLMQSSQRA</sequence>
<evidence type="ECO:0000313" key="3">
    <source>
        <dbReference type="EMBL" id="JAP99265.1"/>
    </source>
</evidence>
<proteinExistence type="predicted"/>
<dbReference type="AlphaFoldDB" id="A0A0A9ZAK3"/>
<reference evidence="3" key="3">
    <citation type="journal article" date="2016" name="Gigascience">
        <title>De novo construction of an expanded transcriptome assembly for the western tarnished plant bug, Lygus hesperus.</title>
        <authorList>
            <person name="Tassone E.E."/>
            <person name="Geib S.M."/>
            <person name="Hall B."/>
            <person name="Fabrick J.A."/>
            <person name="Brent C.S."/>
            <person name="Hull J.J."/>
        </authorList>
    </citation>
    <scope>NUCLEOTIDE SEQUENCE</scope>
</reference>
<reference evidence="2" key="1">
    <citation type="journal article" date="2014" name="PLoS ONE">
        <title>Transcriptome-Based Identification of ABC Transporters in the Western Tarnished Plant Bug Lygus hesperus.</title>
        <authorList>
            <person name="Hull J.J."/>
            <person name="Chaney K."/>
            <person name="Geib S.M."/>
            <person name="Fabrick J.A."/>
            <person name="Brent C.S."/>
            <person name="Walsh D."/>
            <person name="Lavine L.C."/>
        </authorList>
    </citation>
    <scope>NUCLEOTIDE SEQUENCE</scope>
</reference>
<evidence type="ECO:0000256" key="1">
    <source>
        <dbReference type="SAM" id="MobiDB-lite"/>
    </source>
</evidence>
<reference evidence="2" key="2">
    <citation type="submission" date="2014-07" db="EMBL/GenBank/DDBJ databases">
        <authorList>
            <person name="Hull J."/>
        </authorList>
    </citation>
    <scope>NUCLEOTIDE SEQUENCE</scope>
</reference>